<feature type="region of interest" description="Disordered" evidence="1">
    <location>
        <begin position="92"/>
        <end position="132"/>
    </location>
</feature>
<protein>
    <submittedName>
        <fullName evidence="2">Uncharacterized protein</fullName>
    </submittedName>
</protein>
<accession>A0A7G6WVK4</accession>
<evidence type="ECO:0000313" key="2">
    <source>
        <dbReference type="EMBL" id="QNE18019.1"/>
    </source>
</evidence>
<gene>
    <name evidence="2" type="ORF">F1D05_09135</name>
</gene>
<sequence>MVNVLAELRPIAWSVRDAVAYEVALEGAGQVIGLYAELMAAEEAADEPDEDAIGRLRARQEIWAARRRELRPQHADEIAAIRSEAEDLLAEPAAEDALAGPAAEDAFAGPVGEDAFAGPVGEDAFAGPDAED</sequence>
<evidence type="ECO:0000256" key="1">
    <source>
        <dbReference type="SAM" id="MobiDB-lite"/>
    </source>
</evidence>
<feature type="compositionally biased region" description="Low complexity" evidence="1">
    <location>
        <begin position="92"/>
        <end position="110"/>
    </location>
</feature>
<dbReference type="KEGG" id="kqi:F1D05_09135"/>
<dbReference type="AlphaFoldDB" id="A0A7G6WVK4"/>
<dbReference type="Proteomes" id="UP000515563">
    <property type="component" value="Chromosome"/>
</dbReference>
<name>A0A7G6WVK4_9ACTN</name>
<dbReference type="RefSeq" id="WP_185446855.1">
    <property type="nucleotide sequence ID" value="NZ_CP043661.1"/>
</dbReference>
<keyword evidence="3" id="KW-1185">Reference proteome</keyword>
<dbReference type="EMBL" id="CP043661">
    <property type="protein sequence ID" value="QNE18019.1"/>
    <property type="molecule type" value="Genomic_DNA"/>
</dbReference>
<reference evidence="2 3" key="2">
    <citation type="journal article" date="2020" name="Microbiol. Resour. Announc.">
        <title>Antarctic desert soil bacteria exhibit high novel natural product potential, evaluated through long-read genome sequencing and comparative genomics.</title>
        <authorList>
            <person name="Benaud N."/>
            <person name="Edwards R.J."/>
            <person name="Amos T.G."/>
            <person name="D'Agostino P.M."/>
            <person name="Gutierrez-Chavez C."/>
            <person name="Montgomery K."/>
            <person name="Nicetic I."/>
            <person name="Ferrari B.C."/>
        </authorList>
    </citation>
    <scope>NUCLEOTIDE SEQUENCE [LARGE SCALE GENOMIC DNA]</scope>
    <source>
        <strain evidence="2 3">SPB151</strain>
    </source>
</reference>
<reference evidence="3" key="1">
    <citation type="submission" date="2019-09" db="EMBL/GenBank/DDBJ databases">
        <title>Antimicrobial potential of Antarctic Bacteria.</title>
        <authorList>
            <person name="Benaud N."/>
            <person name="Edwards R.J."/>
            <person name="Ferrari B.C."/>
        </authorList>
    </citation>
    <scope>NUCLEOTIDE SEQUENCE [LARGE SCALE GENOMIC DNA]</scope>
    <source>
        <strain evidence="3">SPB151</strain>
    </source>
</reference>
<evidence type="ECO:0000313" key="3">
    <source>
        <dbReference type="Proteomes" id="UP000515563"/>
    </source>
</evidence>
<organism evidence="2 3">
    <name type="scientific">Kribbella qitaiheensis</name>
    <dbReference type="NCBI Taxonomy" id="1544730"/>
    <lineage>
        <taxon>Bacteria</taxon>
        <taxon>Bacillati</taxon>
        <taxon>Actinomycetota</taxon>
        <taxon>Actinomycetes</taxon>
        <taxon>Propionibacteriales</taxon>
        <taxon>Kribbellaceae</taxon>
        <taxon>Kribbella</taxon>
    </lineage>
</organism>
<proteinExistence type="predicted"/>